<dbReference type="Proteomes" id="UP000281112">
    <property type="component" value="Unassembled WGS sequence"/>
</dbReference>
<protein>
    <submittedName>
        <fullName evidence="1">DUF2498 family protein</fullName>
    </submittedName>
</protein>
<keyword evidence="2" id="KW-1185">Reference proteome</keyword>
<dbReference type="RefSeq" id="WP_124938296.1">
    <property type="nucleotide sequence ID" value="NZ_RJVQ01000008.1"/>
</dbReference>
<name>A0A3N9TCN5_9VIBR</name>
<dbReference type="Pfam" id="PF10692">
    <property type="entry name" value="DUF2498"/>
    <property type="match status" value="1"/>
</dbReference>
<gene>
    <name evidence="1" type="ORF">EES38_16440</name>
</gene>
<reference evidence="1 2" key="1">
    <citation type="submission" date="2018-11" db="EMBL/GenBank/DDBJ databases">
        <title>Vibrio LJC006 sp. nov., isolated from seawater during the bloom of the enteromorpha.</title>
        <authorList>
            <person name="Liang J."/>
        </authorList>
    </citation>
    <scope>NUCLEOTIDE SEQUENCE [LARGE SCALE GENOMIC DNA]</scope>
    <source>
        <strain evidence="1 2">LJC006</strain>
    </source>
</reference>
<organism evidence="1 2">
    <name type="scientific">Vibrio viridaestus</name>
    <dbReference type="NCBI Taxonomy" id="2487322"/>
    <lineage>
        <taxon>Bacteria</taxon>
        <taxon>Pseudomonadati</taxon>
        <taxon>Pseudomonadota</taxon>
        <taxon>Gammaproteobacteria</taxon>
        <taxon>Vibrionales</taxon>
        <taxon>Vibrionaceae</taxon>
        <taxon>Vibrio</taxon>
    </lineage>
</organism>
<sequence length="82" mass="9322">MSDLKPISKSDLIEIANHEIVKHEQYIEGLKVTDVVEKDSVLIFKGEYFLDASGLPTSKTTVAFNLYKFLAHVMSKEYTLKD</sequence>
<comment type="caution">
    <text evidence="1">The sequence shown here is derived from an EMBL/GenBank/DDBJ whole genome shotgun (WGS) entry which is preliminary data.</text>
</comment>
<proteinExistence type="predicted"/>
<dbReference type="EMBL" id="RJVQ01000008">
    <property type="protein sequence ID" value="RQW61957.1"/>
    <property type="molecule type" value="Genomic_DNA"/>
</dbReference>
<dbReference type="InterPro" id="IPR038191">
    <property type="entry name" value="YciN_sf"/>
</dbReference>
<dbReference type="OrthoDB" id="6215372at2"/>
<dbReference type="NCBIfam" id="NF008265">
    <property type="entry name" value="PRK11037.1"/>
    <property type="match status" value="1"/>
</dbReference>
<dbReference type="InterPro" id="IPR019633">
    <property type="entry name" value="DUF2498"/>
</dbReference>
<dbReference type="Gene3D" id="3.30.300.360">
    <property type="entry name" value="Protein of unknown function (DUF2498)"/>
    <property type="match status" value="1"/>
</dbReference>
<evidence type="ECO:0000313" key="1">
    <source>
        <dbReference type="EMBL" id="RQW61957.1"/>
    </source>
</evidence>
<evidence type="ECO:0000313" key="2">
    <source>
        <dbReference type="Proteomes" id="UP000281112"/>
    </source>
</evidence>
<dbReference type="AlphaFoldDB" id="A0A3N9TCN5"/>
<accession>A0A3N9TCN5</accession>